<sequence length="83" mass="9033">HPLPHPHLLVGQHNHLELLQPASVQSSEEEAGGLALHWLGCVALLVLEGGLLYCTCPEKSTNYSACYTAAVSQPRSDDPRKNY</sequence>
<keyword evidence="2" id="KW-1185">Reference proteome</keyword>
<name>A0A9D3XSH5_9SAUR</name>
<dbReference type="AlphaFoldDB" id="A0A9D3XSH5"/>
<dbReference type="Proteomes" id="UP000827986">
    <property type="component" value="Unassembled WGS sequence"/>
</dbReference>
<evidence type="ECO:0000313" key="2">
    <source>
        <dbReference type="Proteomes" id="UP000827986"/>
    </source>
</evidence>
<feature type="non-terminal residue" evidence="1">
    <location>
        <position position="83"/>
    </location>
</feature>
<dbReference type="EMBL" id="JAHDVG010000463">
    <property type="protein sequence ID" value="KAH1186804.1"/>
    <property type="molecule type" value="Genomic_DNA"/>
</dbReference>
<reference evidence="1" key="1">
    <citation type="submission" date="2021-09" db="EMBL/GenBank/DDBJ databases">
        <title>The genome of Mauremys mutica provides insights into the evolution of semi-aquatic lifestyle.</title>
        <authorList>
            <person name="Gong S."/>
            <person name="Gao Y."/>
        </authorList>
    </citation>
    <scope>NUCLEOTIDE SEQUENCE</scope>
    <source>
        <strain evidence="1">MM-2020</strain>
        <tissue evidence="1">Muscle</tissue>
    </source>
</reference>
<organism evidence="1 2">
    <name type="scientific">Mauremys mutica</name>
    <name type="common">yellowpond turtle</name>
    <dbReference type="NCBI Taxonomy" id="74926"/>
    <lineage>
        <taxon>Eukaryota</taxon>
        <taxon>Metazoa</taxon>
        <taxon>Chordata</taxon>
        <taxon>Craniata</taxon>
        <taxon>Vertebrata</taxon>
        <taxon>Euteleostomi</taxon>
        <taxon>Archelosauria</taxon>
        <taxon>Testudinata</taxon>
        <taxon>Testudines</taxon>
        <taxon>Cryptodira</taxon>
        <taxon>Durocryptodira</taxon>
        <taxon>Testudinoidea</taxon>
        <taxon>Geoemydidae</taxon>
        <taxon>Geoemydinae</taxon>
        <taxon>Mauremys</taxon>
    </lineage>
</organism>
<accession>A0A9D3XSH5</accession>
<protein>
    <submittedName>
        <fullName evidence="1">Uncharacterized protein</fullName>
    </submittedName>
</protein>
<evidence type="ECO:0000313" key="1">
    <source>
        <dbReference type="EMBL" id="KAH1186804.1"/>
    </source>
</evidence>
<gene>
    <name evidence="1" type="ORF">KIL84_019553</name>
</gene>
<proteinExistence type="predicted"/>
<feature type="non-terminal residue" evidence="1">
    <location>
        <position position="1"/>
    </location>
</feature>
<comment type="caution">
    <text evidence="1">The sequence shown here is derived from an EMBL/GenBank/DDBJ whole genome shotgun (WGS) entry which is preliminary data.</text>
</comment>